<keyword evidence="2" id="KW-1185">Reference proteome</keyword>
<reference evidence="1" key="2">
    <citation type="journal article" date="2008" name="Genome Biol.">
        <title>Improved genome assembly and evidence-based global gene model set for the chordate Ciona intestinalis: new insight into intron and operon populations.</title>
        <authorList>
            <person name="Satou Y."/>
            <person name="Mineta K."/>
            <person name="Ogasawara M."/>
            <person name="Sasakura Y."/>
            <person name="Shoguchi E."/>
            <person name="Ueno K."/>
            <person name="Yamada L."/>
            <person name="Matsumoto J."/>
            <person name="Wasserscheid J."/>
            <person name="Dewar K."/>
            <person name="Wiley G.B."/>
            <person name="Macmil S.L."/>
            <person name="Roe B.A."/>
            <person name="Zeller R.W."/>
            <person name="Hastings K.E."/>
            <person name="Lemaire P."/>
            <person name="Lindquist E."/>
            <person name="Endo T."/>
            <person name="Hotta K."/>
            <person name="Inaba K."/>
        </authorList>
    </citation>
    <scope>NUCLEOTIDE SEQUENCE [LARGE SCALE GENOMIC DNA]</scope>
    <source>
        <strain evidence="1">wild type</strain>
    </source>
</reference>
<dbReference type="Ensembl" id="ENSCINT00000036717.1">
    <property type="protein sequence ID" value="ENSCINP00000034366.1"/>
    <property type="gene ID" value="ENSCING00000021508.1"/>
</dbReference>
<proteinExistence type="predicted"/>
<protein>
    <submittedName>
        <fullName evidence="1">Uncharacterized LOC108950037</fullName>
    </submittedName>
</protein>
<reference evidence="2" key="1">
    <citation type="journal article" date="2002" name="Science">
        <title>The draft genome of Ciona intestinalis: insights into chordate and vertebrate origins.</title>
        <authorList>
            <person name="Dehal P."/>
            <person name="Satou Y."/>
            <person name="Campbell R.K."/>
            <person name="Chapman J."/>
            <person name="Degnan B."/>
            <person name="De Tomaso A."/>
            <person name="Davidson B."/>
            <person name="Di Gregorio A."/>
            <person name="Gelpke M."/>
            <person name="Goodstein D.M."/>
            <person name="Harafuji N."/>
            <person name="Hastings K.E."/>
            <person name="Ho I."/>
            <person name="Hotta K."/>
            <person name="Huang W."/>
            <person name="Kawashima T."/>
            <person name="Lemaire P."/>
            <person name="Martinez D."/>
            <person name="Meinertzhagen I.A."/>
            <person name="Necula S."/>
            <person name="Nonaka M."/>
            <person name="Putnam N."/>
            <person name="Rash S."/>
            <person name="Saiga H."/>
            <person name="Satake M."/>
            <person name="Terry A."/>
            <person name="Yamada L."/>
            <person name="Wang H.G."/>
            <person name="Awazu S."/>
            <person name="Azumi K."/>
            <person name="Boore J."/>
            <person name="Branno M."/>
            <person name="Chin-Bow S."/>
            <person name="DeSantis R."/>
            <person name="Doyle S."/>
            <person name="Francino P."/>
            <person name="Keys D.N."/>
            <person name="Haga S."/>
            <person name="Hayashi H."/>
            <person name="Hino K."/>
            <person name="Imai K.S."/>
            <person name="Inaba K."/>
            <person name="Kano S."/>
            <person name="Kobayashi K."/>
            <person name="Kobayashi M."/>
            <person name="Lee B.I."/>
            <person name="Makabe K.W."/>
            <person name="Manohar C."/>
            <person name="Matassi G."/>
            <person name="Medina M."/>
            <person name="Mochizuki Y."/>
            <person name="Mount S."/>
            <person name="Morishita T."/>
            <person name="Miura S."/>
            <person name="Nakayama A."/>
            <person name="Nishizaka S."/>
            <person name="Nomoto H."/>
            <person name="Ohta F."/>
            <person name="Oishi K."/>
            <person name="Rigoutsos I."/>
            <person name="Sano M."/>
            <person name="Sasaki A."/>
            <person name="Sasakura Y."/>
            <person name="Shoguchi E."/>
            <person name="Shin-i T."/>
            <person name="Spagnuolo A."/>
            <person name="Stainier D."/>
            <person name="Suzuki M.M."/>
            <person name="Tassy O."/>
            <person name="Takatori N."/>
            <person name="Tokuoka M."/>
            <person name="Yagi K."/>
            <person name="Yoshizaki F."/>
            <person name="Wada S."/>
            <person name="Zhang C."/>
            <person name="Hyatt P.D."/>
            <person name="Larimer F."/>
            <person name="Detter C."/>
            <person name="Doggett N."/>
            <person name="Glavina T."/>
            <person name="Hawkins T."/>
            <person name="Richardson P."/>
            <person name="Lucas S."/>
            <person name="Kohara Y."/>
            <person name="Levine M."/>
            <person name="Satoh N."/>
            <person name="Rokhsar D.S."/>
        </authorList>
    </citation>
    <scope>NUCLEOTIDE SEQUENCE [LARGE SCALE GENOMIC DNA]</scope>
</reference>
<organism evidence="1 2">
    <name type="scientific">Ciona intestinalis</name>
    <name type="common">Transparent sea squirt</name>
    <name type="synonym">Ascidia intestinalis</name>
    <dbReference type="NCBI Taxonomy" id="7719"/>
    <lineage>
        <taxon>Eukaryota</taxon>
        <taxon>Metazoa</taxon>
        <taxon>Chordata</taxon>
        <taxon>Tunicata</taxon>
        <taxon>Ascidiacea</taxon>
        <taxon>Phlebobranchia</taxon>
        <taxon>Cionidae</taxon>
        <taxon>Ciona</taxon>
    </lineage>
</organism>
<sequence>MSDVDSIDFVSSDVQQETTLFWDALDKVWGSVIDHCVAIFISLNFTSPSVVNVGPPELQQQLSGGLNLQPPGPEVAIHVLPMFATLVDNLGASIERFLTLCSTEGNPLTSHDCLDVLQTLWTTSQALAVTTDIEKVHTPASLHLVSGVQEEQSKLFIGHQKLKSVSYVLKECYEKTNSLL</sequence>
<name>H2XXI2_CIOIN</name>
<dbReference type="GeneID" id="108950037"/>
<accession>H2XXI2</accession>
<gene>
    <name evidence="1" type="primary">LOC108950037</name>
</gene>
<reference evidence="1" key="4">
    <citation type="submission" date="2025-09" db="UniProtKB">
        <authorList>
            <consortium name="Ensembl"/>
        </authorList>
    </citation>
    <scope>IDENTIFICATION</scope>
</reference>
<dbReference type="KEGG" id="cin:108950037"/>
<dbReference type="HOGENOM" id="CLU_1495677_0_0_1"/>
<dbReference type="AlphaFoldDB" id="H2XXI2"/>
<dbReference type="EMBL" id="EAAA01001128">
    <property type="status" value="NOT_ANNOTATED_CDS"/>
    <property type="molecule type" value="Genomic_DNA"/>
</dbReference>
<dbReference type="Proteomes" id="UP000008144">
    <property type="component" value="Chromosome 13"/>
</dbReference>
<dbReference type="InParanoid" id="H2XXI2"/>
<evidence type="ECO:0000313" key="1">
    <source>
        <dbReference type="Ensembl" id="ENSCINP00000034366.1"/>
    </source>
</evidence>
<evidence type="ECO:0000313" key="2">
    <source>
        <dbReference type="Proteomes" id="UP000008144"/>
    </source>
</evidence>
<reference evidence="1" key="3">
    <citation type="submission" date="2025-08" db="UniProtKB">
        <authorList>
            <consortium name="Ensembl"/>
        </authorList>
    </citation>
    <scope>IDENTIFICATION</scope>
</reference>
<dbReference type="RefSeq" id="XP_026693073.1">
    <property type="nucleotide sequence ID" value="XM_026837272.1"/>
</dbReference>